<dbReference type="Proteomes" id="UP000095544">
    <property type="component" value="Unassembled WGS sequence"/>
</dbReference>
<dbReference type="RefSeq" id="WP_044926439.1">
    <property type="nucleotide sequence ID" value="NZ_BQNQ01000001.1"/>
</dbReference>
<keyword evidence="6" id="KW-0547">Nucleotide-binding</keyword>
<dbReference type="GO" id="GO:0005886">
    <property type="term" value="C:plasma membrane"/>
    <property type="evidence" value="ECO:0007669"/>
    <property type="project" value="UniProtKB-SubCell"/>
</dbReference>
<dbReference type="SMART" id="SM00382">
    <property type="entry name" value="AAA"/>
    <property type="match status" value="2"/>
</dbReference>
<gene>
    <name evidence="11" type="primary">rbsA_9</name>
    <name evidence="11" type="ORF">ERS852491_03342</name>
</gene>
<keyword evidence="9" id="KW-0472">Membrane</keyword>
<keyword evidence="11" id="KW-0378">Hydrolase</keyword>
<name>A0A174I3Q4_9FIRM</name>
<keyword evidence="7 11" id="KW-0067">ATP-binding</keyword>
<evidence type="ECO:0000256" key="8">
    <source>
        <dbReference type="ARBA" id="ARBA00022967"/>
    </source>
</evidence>
<dbReference type="InterPro" id="IPR017871">
    <property type="entry name" value="ABC_transporter-like_CS"/>
</dbReference>
<dbReference type="EMBL" id="CYZU01000035">
    <property type="protein sequence ID" value="CUO79978.1"/>
    <property type="molecule type" value="Genomic_DNA"/>
</dbReference>
<sequence length="506" mass="55642">MGQTILELHDIVKTFPGVLALNGINFNLQSGEIHAICGENGAGKSTLMKVVCGVHKADSGTMVVNGKTEDFANPMEAYGKGVSIIFQETSLFEEMTVLDNLFLGHEMTKKAGIIKVLDYSAMRKEAERIFQRLNTKISLDAQIKTLGMAQKQMVEIAKALTFDANIIIFDEPTASLTQREVTALFKIINDLKSSGLGIVYISHRMEEIFELCDRVTVVRDGQYISTKNIAETNKDELVADMVGRKMGSYYPKSETVIGGEIFRVEGYYDEGFLENINFHVNRGEILGFAGLAGAGRTELMESICGFTGRAAGSVWLEGKKLNIHSYKDAMADGIVYVSEDRGKYGLIVDMSIQQNISLPQLENFSKGPGFLDEKKERAKGEAYIKEVGIKAPAPDFLVANLSGGNQQKVSVSKALAMGPKLLILDEPTRGVDVNAKAEIHKIISELTQKGLTIIMISSELPELIGMCDRIYVMKDGYIAGCFDRENVTQEKILTVALESKKDRQEG</sequence>
<dbReference type="InterPro" id="IPR003439">
    <property type="entry name" value="ABC_transporter-like_ATP-bd"/>
</dbReference>
<dbReference type="CDD" id="cd03216">
    <property type="entry name" value="ABC_Carb_Monos_I"/>
    <property type="match status" value="1"/>
</dbReference>
<dbReference type="AlphaFoldDB" id="A0A174I3Q4"/>
<evidence type="ECO:0000256" key="7">
    <source>
        <dbReference type="ARBA" id="ARBA00022840"/>
    </source>
</evidence>
<dbReference type="STRING" id="39482.ERS852491_03342"/>
<dbReference type="GO" id="GO:0016887">
    <property type="term" value="F:ATP hydrolysis activity"/>
    <property type="evidence" value="ECO:0007669"/>
    <property type="project" value="InterPro"/>
</dbReference>
<dbReference type="GeneID" id="93332807"/>
<feature type="domain" description="ABC transporter" evidence="10">
    <location>
        <begin position="6"/>
        <end position="245"/>
    </location>
</feature>
<keyword evidence="4" id="KW-0762">Sugar transport</keyword>
<evidence type="ECO:0000313" key="11">
    <source>
        <dbReference type="EMBL" id="CUO79978.1"/>
    </source>
</evidence>
<evidence type="ECO:0000256" key="5">
    <source>
        <dbReference type="ARBA" id="ARBA00022737"/>
    </source>
</evidence>
<dbReference type="PROSITE" id="PS50893">
    <property type="entry name" value="ABC_TRANSPORTER_2"/>
    <property type="match status" value="2"/>
</dbReference>
<dbReference type="PANTHER" id="PTHR43790:SF3">
    <property type="entry name" value="D-ALLOSE IMPORT ATP-BINDING PROTEIN ALSA-RELATED"/>
    <property type="match status" value="1"/>
</dbReference>
<dbReference type="Gene3D" id="3.40.50.300">
    <property type="entry name" value="P-loop containing nucleotide triphosphate hydrolases"/>
    <property type="match status" value="2"/>
</dbReference>
<accession>A0A174I3Q4</accession>
<evidence type="ECO:0000313" key="12">
    <source>
        <dbReference type="Proteomes" id="UP000095544"/>
    </source>
</evidence>
<evidence type="ECO:0000256" key="3">
    <source>
        <dbReference type="ARBA" id="ARBA00022475"/>
    </source>
</evidence>
<evidence type="ECO:0000259" key="10">
    <source>
        <dbReference type="PROSITE" id="PS50893"/>
    </source>
</evidence>
<reference evidence="11 12" key="1">
    <citation type="submission" date="2015-09" db="EMBL/GenBank/DDBJ databases">
        <authorList>
            <consortium name="Pathogen Informatics"/>
        </authorList>
    </citation>
    <scope>NUCLEOTIDE SEQUENCE [LARGE SCALE GENOMIC DNA]</scope>
    <source>
        <strain evidence="11 12">2789STDY5834876</strain>
    </source>
</reference>
<dbReference type="PROSITE" id="PS00211">
    <property type="entry name" value="ABC_TRANSPORTER_1"/>
    <property type="match status" value="1"/>
</dbReference>
<dbReference type="FunFam" id="3.40.50.300:FF:000127">
    <property type="entry name" value="Ribose import ATP-binding protein RbsA"/>
    <property type="match status" value="1"/>
</dbReference>
<feature type="domain" description="ABC transporter" evidence="10">
    <location>
        <begin position="256"/>
        <end position="500"/>
    </location>
</feature>
<proteinExistence type="predicted"/>
<keyword evidence="8" id="KW-1278">Translocase</keyword>
<evidence type="ECO:0000256" key="2">
    <source>
        <dbReference type="ARBA" id="ARBA00022448"/>
    </source>
</evidence>
<dbReference type="GO" id="GO:0005524">
    <property type="term" value="F:ATP binding"/>
    <property type="evidence" value="ECO:0007669"/>
    <property type="project" value="UniProtKB-KW"/>
</dbReference>
<dbReference type="OrthoDB" id="9771863at2"/>
<keyword evidence="3" id="KW-1003">Cell membrane</keyword>
<protein>
    <submittedName>
        <fullName evidence="11">Ribose import ATP-binding protein RbsA</fullName>
        <ecNumber evidence="11">3.6.3.17</ecNumber>
    </submittedName>
</protein>
<dbReference type="CDD" id="cd03215">
    <property type="entry name" value="ABC_Carb_Monos_II"/>
    <property type="match status" value="1"/>
</dbReference>
<keyword evidence="5" id="KW-0677">Repeat</keyword>
<evidence type="ECO:0000256" key="9">
    <source>
        <dbReference type="ARBA" id="ARBA00023136"/>
    </source>
</evidence>
<dbReference type="InterPro" id="IPR027417">
    <property type="entry name" value="P-loop_NTPase"/>
</dbReference>
<evidence type="ECO:0000256" key="6">
    <source>
        <dbReference type="ARBA" id="ARBA00022741"/>
    </source>
</evidence>
<keyword evidence="2" id="KW-0813">Transport</keyword>
<evidence type="ECO:0000256" key="1">
    <source>
        <dbReference type="ARBA" id="ARBA00004202"/>
    </source>
</evidence>
<dbReference type="InterPro" id="IPR003593">
    <property type="entry name" value="AAA+_ATPase"/>
</dbReference>
<comment type="subcellular location">
    <subcellularLocation>
        <location evidence="1">Cell membrane</location>
        <topology evidence="1">Peripheral membrane protein</topology>
    </subcellularLocation>
</comment>
<dbReference type="InterPro" id="IPR050107">
    <property type="entry name" value="ABC_carbohydrate_import_ATPase"/>
</dbReference>
<dbReference type="SUPFAM" id="SSF52540">
    <property type="entry name" value="P-loop containing nucleoside triphosphate hydrolases"/>
    <property type="match status" value="2"/>
</dbReference>
<dbReference type="Pfam" id="PF00005">
    <property type="entry name" value="ABC_tran"/>
    <property type="match status" value="2"/>
</dbReference>
<evidence type="ECO:0000256" key="4">
    <source>
        <dbReference type="ARBA" id="ARBA00022597"/>
    </source>
</evidence>
<organism evidence="11 12">
    <name type="scientific">Faecalicatena contorta</name>
    <dbReference type="NCBI Taxonomy" id="39482"/>
    <lineage>
        <taxon>Bacteria</taxon>
        <taxon>Bacillati</taxon>
        <taxon>Bacillota</taxon>
        <taxon>Clostridia</taxon>
        <taxon>Lachnospirales</taxon>
        <taxon>Lachnospiraceae</taxon>
        <taxon>Faecalicatena</taxon>
    </lineage>
</organism>
<dbReference type="PANTHER" id="PTHR43790">
    <property type="entry name" value="CARBOHYDRATE TRANSPORT ATP-BINDING PROTEIN MG119-RELATED"/>
    <property type="match status" value="1"/>
</dbReference>
<dbReference type="EC" id="3.6.3.17" evidence="11"/>